<accession>A0A0M3HVJ4</accession>
<dbReference type="WBParaSite" id="ALUE_0000699001-mRNA-1">
    <property type="protein sequence ID" value="ALUE_0000699001-mRNA-1"/>
    <property type="gene ID" value="ALUE_0000699001"/>
</dbReference>
<protein>
    <submittedName>
        <fullName evidence="2">Uncharacterized protein</fullName>
    </submittedName>
</protein>
<name>A0A0M3HVJ4_ASCLU</name>
<evidence type="ECO:0000313" key="1">
    <source>
        <dbReference type="Proteomes" id="UP000036681"/>
    </source>
</evidence>
<organism evidence="1 2">
    <name type="scientific">Ascaris lumbricoides</name>
    <name type="common">Giant roundworm</name>
    <dbReference type="NCBI Taxonomy" id="6252"/>
    <lineage>
        <taxon>Eukaryota</taxon>
        <taxon>Metazoa</taxon>
        <taxon>Ecdysozoa</taxon>
        <taxon>Nematoda</taxon>
        <taxon>Chromadorea</taxon>
        <taxon>Rhabditida</taxon>
        <taxon>Spirurina</taxon>
        <taxon>Ascaridomorpha</taxon>
        <taxon>Ascaridoidea</taxon>
        <taxon>Ascarididae</taxon>
        <taxon>Ascaris</taxon>
    </lineage>
</organism>
<proteinExistence type="predicted"/>
<dbReference type="AlphaFoldDB" id="A0A0M3HVJ4"/>
<dbReference type="Proteomes" id="UP000036681">
    <property type="component" value="Unplaced"/>
</dbReference>
<sequence>MDVHILFRKKTSACSRVDRNTLRNRCQKFFAHIKRFHVNSLLHRNHCLFNCKEHFPEIIAIHSPQTQLILFDDIICEREHLRE</sequence>
<keyword evidence="1" id="KW-1185">Reference proteome</keyword>
<reference evidence="2" key="1">
    <citation type="submission" date="2017-02" db="UniProtKB">
        <authorList>
            <consortium name="WormBaseParasite"/>
        </authorList>
    </citation>
    <scope>IDENTIFICATION</scope>
</reference>
<evidence type="ECO:0000313" key="2">
    <source>
        <dbReference type="WBParaSite" id="ALUE_0000699001-mRNA-1"/>
    </source>
</evidence>